<sequence length="823" mass="93480">MEEGSHESRTVENPFVKPENQRWSVSLPRSLVRSVSPPPARARKRRREGQHPRRVADEDDTKPEDQPQSELKVDIAAIEAGKAEVEDHLEVFSARLRASTRPELPQVPRLAHSAWRDLYQRNQHEDGKHFVVHQHDHPIAGPHYDLRLQFSRTSSLSFAIMYGLPGNPNSKRLSRNATETRVHNVWPNPAWLVKMFYTLSLLALCATTATASYGSNLNYRSPSLHHPSLGISVPKVLKRTDPAIEFAPKKLNFTHGVASGDPYATSVILWTRCSPQFDDVNDNSTVSGDVPLYNPVPVHKDTDEHKPVSKAPICLEFKVAKDEKFKKVIEKGTVYTSSDIDYTVKVEATKLKPFTDYYYQFNVCDSDKKSPIGRTKTAPAEDDLVEDISLAVYSCSNYPFGFFNAYGNPVRKDSVDYVLHLGDYIYEYQDGHYGSGKDIGRVPLPDRDIFTLYDYRKRHATYRTDLDLLASHQRFPWIPVWDDHEVADNTYRDGSSKLNNTEESFVADGGISTDQRKMNAVRAYFEWMPIRQVEMDDNLRIWRNFQLGSLVDVIMLDTRVYDRSITDLTWNKGYVSQLRGDASRSLMGSRQENWFYRNLIESAERGAKWRVIGSQVVFSHINESAAFGAARNLNNDAWSGYQANRNRTFKTLYDHKIPNNIMIAGDSHANWVSDLVWLDEVPYDPKTGEGAIDVEFAGSAISSPSPAGRKINIENSIEKSKLLATTNKVLQWSELYYRGYFELHFNQKEVQARFFGTPHIRDRNPDEIPLANFTVKAGANRLDRGKVGVPGGGVVENGWLKGGKVVQTNLTNNTESGMWHINK</sequence>
<dbReference type="Gene3D" id="3.60.21.70">
    <property type="entry name" value="PhoD-like phosphatase"/>
    <property type="match status" value="1"/>
</dbReference>
<dbReference type="PANTHER" id="PTHR43606">
    <property type="entry name" value="PHOSPHATASE, PUTATIVE (AFU_ORTHOLOGUE AFUA_6G08710)-RELATED"/>
    <property type="match status" value="1"/>
</dbReference>
<evidence type="ECO:0000256" key="1">
    <source>
        <dbReference type="SAM" id="MobiDB-lite"/>
    </source>
</evidence>
<dbReference type="InterPro" id="IPR014144">
    <property type="entry name" value="LigD_PE_domain"/>
</dbReference>
<dbReference type="InterPro" id="IPR052900">
    <property type="entry name" value="Phospholipid_Metab_Enz"/>
</dbReference>
<proteinExistence type="predicted"/>
<evidence type="ECO:0000313" key="5">
    <source>
        <dbReference type="EMBL" id="KAF3898119.1"/>
    </source>
</evidence>
<dbReference type="EMBL" id="JAAQVJ010000042">
    <property type="protein sequence ID" value="KAF3898119.1"/>
    <property type="molecule type" value="Genomic_DNA"/>
</dbReference>
<dbReference type="PANTHER" id="PTHR43606:SF7">
    <property type="entry name" value="PHOSPHATASE, PUTATIVE (AFU_ORTHOLOGUE AFUA_6G08710)-RELATED"/>
    <property type="match status" value="1"/>
</dbReference>
<evidence type="ECO:0000259" key="3">
    <source>
        <dbReference type="Pfam" id="PF13298"/>
    </source>
</evidence>
<dbReference type="Gene3D" id="2.60.40.380">
    <property type="entry name" value="Purple acid phosphatase-like, N-terminal"/>
    <property type="match status" value="1"/>
</dbReference>
<feature type="compositionally biased region" description="Low complexity" evidence="1">
    <location>
        <begin position="24"/>
        <end position="35"/>
    </location>
</feature>
<feature type="compositionally biased region" description="Basic and acidic residues" evidence="1">
    <location>
        <begin position="1"/>
        <end position="10"/>
    </location>
</feature>
<feature type="region of interest" description="Disordered" evidence="1">
    <location>
        <begin position="1"/>
        <end position="70"/>
    </location>
</feature>
<dbReference type="InterPro" id="IPR038607">
    <property type="entry name" value="PhoD-like_sf"/>
</dbReference>
<organism evidence="5 6">
    <name type="scientific">Trichophyton interdigitale</name>
    <dbReference type="NCBI Taxonomy" id="101480"/>
    <lineage>
        <taxon>Eukaryota</taxon>
        <taxon>Fungi</taxon>
        <taxon>Dikarya</taxon>
        <taxon>Ascomycota</taxon>
        <taxon>Pezizomycotina</taxon>
        <taxon>Eurotiomycetes</taxon>
        <taxon>Eurotiomycetidae</taxon>
        <taxon>Onygenales</taxon>
        <taxon>Arthrodermataceae</taxon>
        <taxon>Trichophyton</taxon>
    </lineage>
</organism>
<gene>
    <name evidence="5" type="ORF">GY632_1949</name>
</gene>
<dbReference type="InterPro" id="IPR018946">
    <property type="entry name" value="PhoD-like_MPP"/>
</dbReference>
<dbReference type="Pfam" id="PF09423">
    <property type="entry name" value="PhoD"/>
    <property type="match status" value="1"/>
</dbReference>
<dbReference type="InterPro" id="IPR032093">
    <property type="entry name" value="PhoD_N"/>
</dbReference>
<dbReference type="SUPFAM" id="SSF56300">
    <property type="entry name" value="Metallo-dependent phosphatases"/>
    <property type="match status" value="1"/>
</dbReference>
<name>A0A9P4YKE7_9EURO</name>
<dbReference type="CDD" id="cd07389">
    <property type="entry name" value="MPP_PhoD"/>
    <property type="match status" value="1"/>
</dbReference>
<comment type="caution">
    <text evidence="5">The sequence shown here is derived from an EMBL/GenBank/DDBJ whole genome shotgun (WGS) entry which is preliminary data.</text>
</comment>
<reference evidence="5" key="1">
    <citation type="submission" date="2020-03" db="EMBL/GenBank/DDBJ databases">
        <title>Whole Genome Sequence of Trichophyton interdigitale from India.</title>
        <authorList>
            <person name="Kumar P."/>
        </authorList>
    </citation>
    <scope>NUCLEOTIDE SEQUENCE</scope>
    <source>
        <strain evidence="5">UCMS-IGIB-CI14</strain>
    </source>
</reference>
<dbReference type="Proteomes" id="UP000749309">
    <property type="component" value="Unassembled WGS sequence"/>
</dbReference>
<accession>A0A9P4YKE7</accession>
<dbReference type="Pfam" id="PF13298">
    <property type="entry name" value="LigD_N"/>
    <property type="match status" value="1"/>
</dbReference>
<evidence type="ECO:0000259" key="4">
    <source>
        <dbReference type="Pfam" id="PF16655"/>
    </source>
</evidence>
<protein>
    <submittedName>
        <fullName evidence="5">Phosphodiesterase/alkaline phosphatase phoD</fullName>
    </submittedName>
</protein>
<feature type="domain" description="DNA ligase D 3'-phosphoesterase" evidence="3">
    <location>
        <begin position="133"/>
        <end position="186"/>
    </location>
</feature>
<evidence type="ECO:0000259" key="2">
    <source>
        <dbReference type="Pfam" id="PF09423"/>
    </source>
</evidence>
<dbReference type="Pfam" id="PF16655">
    <property type="entry name" value="PhoD_N"/>
    <property type="match status" value="1"/>
</dbReference>
<feature type="domain" description="Phospholipase D N-terminal" evidence="4">
    <location>
        <begin position="255"/>
        <end position="377"/>
    </location>
</feature>
<evidence type="ECO:0000313" key="6">
    <source>
        <dbReference type="Proteomes" id="UP000749309"/>
    </source>
</evidence>
<dbReference type="AlphaFoldDB" id="A0A9P4YKE7"/>
<dbReference type="InterPro" id="IPR029052">
    <property type="entry name" value="Metallo-depent_PP-like"/>
</dbReference>
<feature type="domain" description="PhoD-like phosphatase metallophosphatase" evidence="2">
    <location>
        <begin position="390"/>
        <end position="754"/>
    </location>
</feature>